<feature type="binding site" evidence="8">
    <location>
        <position position="5"/>
    </location>
    <ligand>
        <name>Mg(2+)</name>
        <dbReference type="ChEBI" id="CHEBI:18420"/>
    </ligand>
</feature>
<dbReference type="Proteomes" id="UP001500929">
    <property type="component" value="Unassembled WGS sequence"/>
</dbReference>
<evidence type="ECO:0000256" key="2">
    <source>
        <dbReference type="ARBA" id="ARBA00022649"/>
    </source>
</evidence>
<comment type="similarity">
    <text evidence="7 8">Belongs to the PINc/VapC protein family.</text>
</comment>
<keyword evidence="4 8" id="KW-0479">Metal-binding</keyword>
<dbReference type="InterPro" id="IPR002716">
    <property type="entry name" value="PIN_dom"/>
</dbReference>
<keyword evidence="6 8" id="KW-0460">Magnesium</keyword>
<evidence type="ECO:0000256" key="7">
    <source>
        <dbReference type="ARBA" id="ARBA00038093"/>
    </source>
</evidence>
<gene>
    <name evidence="8" type="primary">vapC</name>
    <name evidence="10" type="ORF">GCM10009851_38120</name>
</gene>
<feature type="binding site" evidence="8">
    <location>
        <position position="104"/>
    </location>
    <ligand>
        <name>Mg(2+)</name>
        <dbReference type="ChEBI" id="CHEBI:18420"/>
    </ligand>
</feature>
<keyword evidence="3 8" id="KW-0540">Nuclease</keyword>
<comment type="function">
    <text evidence="8">Toxic component of a toxin-antitoxin (TA) system. An RNase.</text>
</comment>
<evidence type="ECO:0000313" key="11">
    <source>
        <dbReference type="Proteomes" id="UP001500929"/>
    </source>
</evidence>
<evidence type="ECO:0000259" key="9">
    <source>
        <dbReference type="Pfam" id="PF01850"/>
    </source>
</evidence>
<keyword evidence="8" id="KW-0800">Toxin</keyword>
<keyword evidence="11" id="KW-1185">Reference proteome</keyword>
<dbReference type="CDD" id="cd18731">
    <property type="entry name" value="PIN_NgFitB-like"/>
    <property type="match status" value="1"/>
</dbReference>
<dbReference type="RefSeq" id="WP_259481603.1">
    <property type="nucleotide sequence ID" value="NZ_BAAAQY010000015.1"/>
</dbReference>
<keyword evidence="2 8" id="KW-1277">Toxin-antitoxin system</keyword>
<feature type="domain" description="PIN" evidence="9">
    <location>
        <begin position="2"/>
        <end position="124"/>
    </location>
</feature>
<dbReference type="InterPro" id="IPR050556">
    <property type="entry name" value="Type_II_TA_system_RNase"/>
</dbReference>
<evidence type="ECO:0000256" key="6">
    <source>
        <dbReference type="ARBA" id="ARBA00022842"/>
    </source>
</evidence>
<dbReference type="EMBL" id="BAAAQY010000015">
    <property type="protein sequence ID" value="GAA2249020.1"/>
    <property type="molecule type" value="Genomic_DNA"/>
</dbReference>
<dbReference type="InterPro" id="IPR029060">
    <property type="entry name" value="PIN-like_dom_sf"/>
</dbReference>
<sequence length="149" mass="16319">MIILDTNVISELGRDHATSAAAEWLDRQPRDELYTTAITIGELAYGVARLPASRRRAQYAATLAEILTEAFSGRILPYDHLAAVEFGDLQARRVAIGRPCDEPDVQIAAIAKLHSATIATRNTAHFDHDGVEVVNPWGDGRRGADWQGE</sequence>
<evidence type="ECO:0000256" key="8">
    <source>
        <dbReference type="HAMAP-Rule" id="MF_00265"/>
    </source>
</evidence>
<proteinExistence type="inferred from homology"/>
<dbReference type="Pfam" id="PF01850">
    <property type="entry name" value="PIN"/>
    <property type="match status" value="1"/>
</dbReference>
<evidence type="ECO:0000313" key="10">
    <source>
        <dbReference type="EMBL" id="GAA2249020.1"/>
    </source>
</evidence>
<dbReference type="Gene3D" id="3.40.50.1010">
    <property type="entry name" value="5'-nuclease"/>
    <property type="match status" value="1"/>
</dbReference>
<comment type="cofactor">
    <cofactor evidence="1 8">
        <name>Mg(2+)</name>
        <dbReference type="ChEBI" id="CHEBI:18420"/>
    </cofactor>
</comment>
<dbReference type="HAMAP" id="MF_00265">
    <property type="entry name" value="VapC_Nob1"/>
    <property type="match status" value="1"/>
</dbReference>
<dbReference type="PANTHER" id="PTHR33653">
    <property type="entry name" value="RIBONUCLEASE VAPC2"/>
    <property type="match status" value="1"/>
</dbReference>
<name>A0ABN3E6R8_9MICO</name>
<accession>A0ABN3E6R8</accession>
<dbReference type="SUPFAM" id="SSF88723">
    <property type="entry name" value="PIN domain-like"/>
    <property type="match status" value="1"/>
</dbReference>
<dbReference type="InterPro" id="IPR022907">
    <property type="entry name" value="VapC_family"/>
</dbReference>
<keyword evidence="5 8" id="KW-0378">Hydrolase</keyword>
<evidence type="ECO:0000256" key="3">
    <source>
        <dbReference type="ARBA" id="ARBA00022722"/>
    </source>
</evidence>
<comment type="caution">
    <text evidence="10">The sequence shown here is derived from an EMBL/GenBank/DDBJ whole genome shotgun (WGS) entry which is preliminary data.</text>
</comment>
<organism evidence="10 11">
    <name type="scientific">Herbiconiux moechotypicola</name>
    <dbReference type="NCBI Taxonomy" id="637393"/>
    <lineage>
        <taxon>Bacteria</taxon>
        <taxon>Bacillati</taxon>
        <taxon>Actinomycetota</taxon>
        <taxon>Actinomycetes</taxon>
        <taxon>Micrococcales</taxon>
        <taxon>Microbacteriaceae</taxon>
        <taxon>Herbiconiux</taxon>
    </lineage>
</organism>
<evidence type="ECO:0000256" key="1">
    <source>
        <dbReference type="ARBA" id="ARBA00001946"/>
    </source>
</evidence>
<evidence type="ECO:0000256" key="4">
    <source>
        <dbReference type="ARBA" id="ARBA00022723"/>
    </source>
</evidence>
<dbReference type="PANTHER" id="PTHR33653:SF1">
    <property type="entry name" value="RIBONUCLEASE VAPC2"/>
    <property type="match status" value="1"/>
</dbReference>
<evidence type="ECO:0000256" key="5">
    <source>
        <dbReference type="ARBA" id="ARBA00022801"/>
    </source>
</evidence>
<dbReference type="EC" id="3.1.-.-" evidence="8"/>
<protein>
    <recommendedName>
        <fullName evidence="8">Ribonuclease VapC</fullName>
        <shortName evidence="8">RNase VapC</shortName>
        <ecNumber evidence="8">3.1.-.-</ecNumber>
    </recommendedName>
    <alternativeName>
        <fullName evidence="8">Toxin VapC</fullName>
    </alternativeName>
</protein>
<reference evidence="10 11" key="1">
    <citation type="journal article" date="2019" name="Int. J. Syst. Evol. Microbiol.">
        <title>The Global Catalogue of Microorganisms (GCM) 10K type strain sequencing project: providing services to taxonomists for standard genome sequencing and annotation.</title>
        <authorList>
            <consortium name="The Broad Institute Genomics Platform"/>
            <consortium name="The Broad Institute Genome Sequencing Center for Infectious Disease"/>
            <person name="Wu L."/>
            <person name="Ma J."/>
        </authorList>
    </citation>
    <scope>NUCLEOTIDE SEQUENCE [LARGE SCALE GENOMIC DNA]</scope>
    <source>
        <strain evidence="10 11">JCM 16117</strain>
    </source>
</reference>